<dbReference type="SUPFAM" id="SSF52540">
    <property type="entry name" value="P-loop containing nucleoside triphosphate hydrolases"/>
    <property type="match status" value="1"/>
</dbReference>
<feature type="compositionally biased region" description="Polar residues" evidence="1">
    <location>
        <begin position="1691"/>
        <end position="1700"/>
    </location>
</feature>
<dbReference type="GO" id="GO:0005829">
    <property type="term" value="C:cytosol"/>
    <property type="evidence" value="ECO:0007669"/>
    <property type="project" value="TreeGrafter"/>
</dbReference>
<feature type="region of interest" description="Disordered" evidence="1">
    <location>
        <begin position="140"/>
        <end position="202"/>
    </location>
</feature>
<feature type="domain" description="DNA2/NAM7 helicase helicase" evidence="2">
    <location>
        <begin position="748"/>
        <end position="861"/>
    </location>
</feature>
<dbReference type="Pfam" id="PF13086">
    <property type="entry name" value="AAA_11"/>
    <property type="match status" value="2"/>
</dbReference>
<dbReference type="GeneID" id="119738761"/>
<feature type="compositionally biased region" description="Low complexity" evidence="1">
    <location>
        <begin position="1424"/>
        <end position="1436"/>
    </location>
</feature>
<dbReference type="RefSeq" id="XP_038069639.1">
    <property type="nucleotide sequence ID" value="XM_038213711.1"/>
</dbReference>
<feature type="compositionally biased region" description="Polar residues" evidence="1">
    <location>
        <begin position="1632"/>
        <end position="1655"/>
    </location>
</feature>
<protein>
    <recommendedName>
        <fullName evidence="6">C3H1-type domain-containing protein</fullName>
    </recommendedName>
</protein>
<dbReference type="CDD" id="cd18077">
    <property type="entry name" value="DEXXQc_HELZ"/>
    <property type="match status" value="1"/>
</dbReference>
<dbReference type="CDD" id="cd18808">
    <property type="entry name" value="SF1_C_Upf1"/>
    <property type="match status" value="1"/>
</dbReference>
<dbReference type="Gene3D" id="1.25.40.10">
    <property type="entry name" value="Tetratricopeptide repeat domain"/>
    <property type="match status" value="1"/>
</dbReference>
<feature type="compositionally biased region" description="Low complexity" evidence="1">
    <location>
        <begin position="1527"/>
        <end position="1547"/>
    </location>
</feature>
<feature type="domain" description="DNA2/NAM7 helicase-like C-terminal" evidence="3">
    <location>
        <begin position="947"/>
        <end position="1175"/>
    </location>
</feature>
<proteinExistence type="predicted"/>
<evidence type="ECO:0008006" key="6">
    <source>
        <dbReference type="Google" id="ProtNLM"/>
    </source>
</evidence>
<feature type="region of interest" description="Disordered" evidence="1">
    <location>
        <begin position="1111"/>
        <end position="1143"/>
    </location>
</feature>
<feature type="region of interest" description="Disordered" evidence="1">
    <location>
        <begin position="1371"/>
        <end position="1440"/>
    </location>
</feature>
<dbReference type="FunFam" id="3.40.50.300:FF:000453">
    <property type="entry name" value="Probable helicase with zinc finger domain"/>
    <property type="match status" value="1"/>
</dbReference>
<dbReference type="InterPro" id="IPR011990">
    <property type="entry name" value="TPR-like_helical_dom_sf"/>
</dbReference>
<reference evidence="4" key="1">
    <citation type="submission" date="2022-11" db="UniProtKB">
        <authorList>
            <consortium name="EnsemblMetazoa"/>
        </authorList>
    </citation>
    <scope>IDENTIFICATION</scope>
</reference>
<keyword evidence="5" id="KW-1185">Reference proteome</keyword>
<feature type="compositionally biased region" description="Polar residues" evidence="1">
    <location>
        <begin position="1571"/>
        <end position="1585"/>
    </location>
</feature>
<feature type="compositionally biased region" description="Polar residues" evidence="1">
    <location>
        <begin position="1375"/>
        <end position="1388"/>
    </location>
</feature>
<feature type="region of interest" description="Disordered" evidence="1">
    <location>
        <begin position="1861"/>
        <end position="1890"/>
    </location>
</feature>
<dbReference type="InterPro" id="IPR045055">
    <property type="entry name" value="DNA2/NAM7-like"/>
</dbReference>
<dbReference type="Proteomes" id="UP000887568">
    <property type="component" value="Unplaced"/>
</dbReference>
<dbReference type="GO" id="GO:0004386">
    <property type="term" value="F:helicase activity"/>
    <property type="evidence" value="ECO:0007669"/>
    <property type="project" value="InterPro"/>
</dbReference>
<feature type="domain" description="DNA2/NAM7 helicase helicase" evidence="2">
    <location>
        <begin position="864"/>
        <end position="938"/>
    </location>
</feature>
<feature type="compositionally biased region" description="Low complexity" evidence="1">
    <location>
        <begin position="166"/>
        <end position="184"/>
    </location>
</feature>
<dbReference type="FunFam" id="3.40.50.300:FF:000419">
    <property type="entry name" value="Probable helicase with zinc finger domain"/>
    <property type="match status" value="1"/>
</dbReference>
<evidence type="ECO:0000313" key="5">
    <source>
        <dbReference type="Proteomes" id="UP000887568"/>
    </source>
</evidence>
<evidence type="ECO:0000259" key="2">
    <source>
        <dbReference type="Pfam" id="PF13086"/>
    </source>
</evidence>
<dbReference type="OrthoDB" id="5988104at2759"/>
<feature type="compositionally biased region" description="Low complexity" evidence="1">
    <location>
        <begin position="1554"/>
        <end position="1564"/>
    </location>
</feature>
<dbReference type="InterPro" id="IPR047187">
    <property type="entry name" value="SF1_C_Upf1"/>
</dbReference>
<feature type="compositionally biased region" description="Basic and acidic residues" evidence="1">
    <location>
        <begin position="186"/>
        <end position="197"/>
    </location>
</feature>
<feature type="region of interest" description="Disordered" evidence="1">
    <location>
        <begin position="1803"/>
        <end position="1843"/>
    </location>
</feature>
<evidence type="ECO:0000259" key="3">
    <source>
        <dbReference type="Pfam" id="PF13087"/>
    </source>
</evidence>
<dbReference type="Pfam" id="PF13087">
    <property type="entry name" value="AAA_12"/>
    <property type="match status" value="1"/>
</dbReference>
<feature type="compositionally biased region" description="Basic and acidic residues" evidence="1">
    <location>
        <begin position="623"/>
        <end position="641"/>
    </location>
</feature>
<dbReference type="SMART" id="SM00028">
    <property type="entry name" value="TPR"/>
    <property type="match status" value="3"/>
</dbReference>
<evidence type="ECO:0000313" key="4">
    <source>
        <dbReference type="EnsemblMetazoa" id="XP_038069639.1"/>
    </source>
</evidence>
<organism evidence="4 5">
    <name type="scientific">Patiria miniata</name>
    <name type="common">Bat star</name>
    <name type="synonym">Asterina miniata</name>
    <dbReference type="NCBI Taxonomy" id="46514"/>
    <lineage>
        <taxon>Eukaryota</taxon>
        <taxon>Metazoa</taxon>
        <taxon>Echinodermata</taxon>
        <taxon>Eleutherozoa</taxon>
        <taxon>Asterozoa</taxon>
        <taxon>Asteroidea</taxon>
        <taxon>Valvatacea</taxon>
        <taxon>Valvatida</taxon>
        <taxon>Asterinidae</taxon>
        <taxon>Patiria</taxon>
    </lineage>
</organism>
<dbReference type="GO" id="GO:0043186">
    <property type="term" value="C:P granule"/>
    <property type="evidence" value="ECO:0007669"/>
    <property type="project" value="TreeGrafter"/>
</dbReference>
<feature type="region of interest" description="Disordered" evidence="1">
    <location>
        <begin position="1527"/>
        <end position="1599"/>
    </location>
</feature>
<dbReference type="EnsemblMetazoa" id="XM_038213711.1">
    <property type="protein sequence ID" value="XP_038069639.1"/>
    <property type="gene ID" value="LOC119738761"/>
</dbReference>
<feature type="region of interest" description="Disordered" evidence="1">
    <location>
        <begin position="619"/>
        <end position="655"/>
    </location>
</feature>
<accession>A0A914B1H1</accession>
<feature type="compositionally biased region" description="Polar residues" evidence="1">
    <location>
        <begin position="1803"/>
        <end position="1812"/>
    </location>
</feature>
<dbReference type="SUPFAM" id="SSF48452">
    <property type="entry name" value="TPR-like"/>
    <property type="match status" value="1"/>
</dbReference>
<dbReference type="InterPro" id="IPR027417">
    <property type="entry name" value="P-loop_NTPase"/>
</dbReference>
<dbReference type="InterPro" id="IPR041677">
    <property type="entry name" value="DNA2/NAM7_AAA_11"/>
</dbReference>
<dbReference type="Gene3D" id="3.40.50.300">
    <property type="entry name" value="P-loop containing nucleotide triphosphate hydrolases"/>
    <property type="match status" value="2"/>
</dbReference>
<sequence>MDSRHKQLHEKANDRYLRQQYREAAELFTQALEYIHPSVSNQHRELQLSYINKRSVCYLKLEQYENCLEDCNQLLSLSTRNRSGMAKALTRKTQALSRLGRVKEAFDTAKAWTNIEPKNPQASKEMNRLKKALQQMGGAVDKGVNNVGNTAQSALPHAANRPPPGSSRTAHSSASSTGSGATPSQNRERNASGEGKQKTRSSKSGESKLYCTYCDLQCATDVDLHLHCMGQAHQAIIMSDDGRDWKYRPPPRGITGVDYIICPDRSKCRFGEQCTAAHSEDELGEWRERYRYREMKLKRAREKQLHGISYAEQLLEKWMTSPMPLSVVSEAIEDVKVTVNSDLNVSVTSKSSVHSWIFTLHTKPSKHLHRVALLYDIHRPHFYLASVSVGDAKRQLSQELTENCQEWTNPTSNNHLLGKSKERLYRIKLQFTSQIFGTFRQSVVFDFGSEPALMRRVSVDAVSPASQKELEEARLTLRCVSERWDASNKTIQEFLPKVHVAMEEDKGLLSFYVPPHSAEELFQNSVLNKTLTKNNYRAKMHDLLYIEEIARFKDLSKFNIRTTLQLSSSFHLVPTRNVGARYSVDGQLFALLRLNDELSEDTKGGKLILNSCNTVLLAPQHSGSRDKEQGAKKNQQGDHKAPTSPTADPSAPPTNTLEMVYECTITEKGKGEIYLTLPKTCVDALKLKTSTEFKVELQFQLNRLPLCEMHYAVDKQPDMSMLFPNVKNSCSIPWTPSKQWDQNMDPRLNAKQREAIIAMTTPLNNRLPPIFLVGPYGTGKTFTLAHATKLILQQPNTRILICTHSNSAADLYIKDYLHAYVEAGFTAARPLRIYFKDRWVPTVHPLVRLYCVMSEAQDKFAMPSKEEVIKARVVVATLSTSRFLSHLDLGQGFFTHILIDEAAQAMECETIMPLALANLNTRIVLAGDYMQISPEVHSDFARDRNLHISLLERLYDLYPAQHPCKILLCENYRSHEAIVRYTSRLFYDSKLLASGKQAAHGDWYPLTFFTTRGEDVQEKNSTSFYNNAEVFEITERVAELQKAWPVEEWGNLDETSIGVVSHYADQVFRIRSELRKRRLHNVSVERVMNVQGKQFRVLFISTVRTHNTCKAATAASTTATKNRSPKSKKGSRGEAGHSAGPEVGEEEADYGFLSNDKLLNTAITRAQSLVAVVGDPVSLCSIGKCRILWENFIKVAHENKSLFGITYDEIRALLSGVEMKKTYILNPLAKEFIPQALRNQVTGAPMIQGAGLHGVGMMAHGLPRGMLSPGGQTPTSLSAAQAVSMNASLRAMAGMPYGHAGMVRPGSPIPTFDPVTGQRLYVMPMPYVMPMHPLRMLPAGPQFYTQGAYVDPATGLPLMMPPYGFPHMMRHSPTHLANVSSPQLSPKQQSDKSSHPNSPKEAGGANAHWQSGSPSRDRERKTSSSESSTTKTNSASDRQEVVAKLEELRIHEEYNYYLRTMGPDYASNFLLKHSPKQQQHNMHHQTAAEQPGQPPPLTVAAEALHRIPHAARQQGQPFHQVLSPQMLHQQRLQQMQQQQLQQQQQQRSGVFNPQSAGAASAQQQTPVRPPAQQQQQLFENNNPHGSASEPWKDSNGVFKGNAAGQEIMNMLQHGKRRIKSSPQEPDDMFSRGTVNHQMGQSPYGVNSRSQQAFSETHNDMPYSVSKRQEQQSVTGQPIELRTRGVHMPRSIYTQQNSHGPSTGAPPQHQPSLSPNPNHMPNNSTDRSRHSSGHQNAGFFSAADSNFPRLGSQSDFYRQSSQEDQHGFSSFMEDLDKEEPELWVRSNSVRNNNPRSYLNQAADYSQAESQQLVSALPPPQQDDCVSLNPNPGSRFSPIGTGANLNSKDDISLLPSSMSYASALRAPPKPKLSKTGFPLEDRGKTASPDPLMLIKDLGNRQNKDGFYSYFN</sequence>
<feature type="region of interest" description="Disordered" evidence="1">
    <location>
        <begin position="1616"/>
        <end position="1764"/>
    </location>
</feature>
<dbReference type="PANTHER" id="PTHR10887">
    <property type="entry name" value="DNA2/NAM7 HELICASE FAMILY"/>
    <property type="match status" value="1"/>
</dbReference>
<dbReference type="InterPro" id="IPR041679">
    <property type="entry name" value="DNA2/NAM7-like_C"/>
</dbReference>
<dbReference type="GO" id="GO:0035194">
    <property type="term" value="P:regulatory ncRNA-mediated post-transcriptional gene silencing"/>
    <property type="evidence" value="ECO:0007669"/>
    <property type="project" value="TreeGrafter"/>
</dbReference>
<name>A0A914B1H1_PATMI</name>
<feature type="compositionally biased region" description="Polar residues" evidence="1">
    <location>
        <begin position="1709"/>
        <end position="1724"/>
    </location>
</feature>
<evidence type="ECO:0000256" key="1">
    <source>
        <dbReference type="SAM" id="MobiDB-lite"/>
    </source>
</evidence>
<dbReference type="OMA" id="DYLHAYV"/>
<feature type="compositionally biased region" description="Polar residues" evidence="1">
    <location>
        <begin position="1750"/>
        <end position="1759"/>
    </location>
</feature>
<dbReference type="PANTHER" id="PTHR10887:SF365">
    <property type="entry name" value="HELICASE WITH ZINC FINGER DOMAIN-RELATED"/>
    <property type="match status" value="1"/>
</dbReference>
<feature type="compositionally biased region" description="Low complexity" evidence="1">
    <location>
        <begin position="1111"/>
        <end position="1120"/>
    </location>
</feature>
<dbReference type="InterPro" id="IPR049569">
    <property type="entry name" value="HELZ_DEAD-box_1"/>
</dbReference>
<dbReference type="InterPro" id="IPR019734">
    <property type="entry name" value="TPR_rpt"/>
</dbReference>